<keyword evidence="4" id="KW-0238">DNA-binding</keyword>
<dbReference type="CDD" id="cd04517">
    <property type="entry name" value="TLF"/>
    <property type="match status" value="1"/>
</dbReference>
<dbReference type="InterPro" id="IPR000814">
    <property type="entry name" value="TBP"/>
</dbReference>
<evidence type="ECO:0000256" key="8">
    <source>
        <dbReference type="ARBA" id="ARBA00033173"/>
    </source>
</evidence>
<keyword evidence="10" id="KW-1185">Reference proteome</keyword>
<evidence type="ECO:0000313" key="9">
    <source>
        <dbReference type="EMBL" id="GFU24641.1"/>
    </source>
</evidence>
<dbReference type="InterPro" id="IPR015445">
    <property type="entry name" value="TBP-like"/>
</dbReference>
<keyword evidence="3" id="KW-0805">Transcription regulation</keyword>
<dbReference type="PANTHER" id="PTHR10126">
    <property type="entry name" value="TATA-BOX BINDING PROTEIN"/>
    <property type="match status" value="1"/>
</dbReference>
<evidence type="ECO:0000256" key="4">
    <source>
        <dbReference type="ARBA" id="ARBA00023125"/>
    </source>
</evidence>
<dbReference type="Proteomes" id="UP000887013">
    <property type="component" value="Unassembled WGS sequence"/>
</dbReference>
<evidence type="ECO:0000256" key="1">
    <source>
        <dbReference type="ARBA" id="ARBA00004123"/>
    </source>
</evidence>
<comment type="subcellular location">
    <subcellularLocation>
        <location evidence="1">Nucleus</location>
    </subcellularLocation>
</comment>
<dbReference type="InterPro" id="IPR012295">
    <property type="entry name" value="TBP_dom_sf"/>
</dbReference>
<comment type="caution">
    <text evidence="9">The sequence shown here is derived from an EMBL/GenBank/DDBJ whole genome shotgun (WGS) entry which is preliminary data.</text>
</comment>
<dbReference type="OrthoDB" id="2127950at2759"/>
<evidence type="ECO:0000256" key="3">
    <source>
        <dbReference type="ARBA" id="ARBA00023015"/>
    </source>
</evidence>
<reference evidence="9" key="1">
    <citation type="submission" date="2020-08" db="EMBL/GenBank/DDBJ databases">
        <title>Multicomponent nature underlies the extraordinary mechanical properties of spider dragline silk.</title>
        <authorList>
            <person name="Kono N."/>
            <person name="Nakamura H."/>
            <person name="Mori M."/>
            <person name="Yoshida Y."/>
            <person name="Ohtoshi R."/>
            <person name="Malay A.D."/>
            <person name="Moran D.A.P."/>
            <person name="Tomita M."/>
            <person name="Numata K."/>
            <person name="Arakawa K."/>
        </authorList>
    </citation>
    <scope>NUCLEOTIDE SEQUENCE</scope>
</reference>
<dbReference type="AlphaFoldDB" id="A0A8X6UMB5"/>
<dbReference type="GO" id="GO:0006352">
    <property type="term" value="P:DNA-templated transcription initiation"/>
    <property type="evidence" value="ECO:0007669"/>
    <property type="project" value="InterPro"/>
</dbReference>
<evidence type="ECO:0000313" key="10">
    <source>
        <dbReference type="Proteomes" id="UP000887013"/>
    </source>
</evidence>
<dbReference type="GO" id="GO:0005634">
    <property type="term" value="C:nucleus"/>
    <property type="evidence" value="ECO:0007669"/>
    <property type="project" value="UniProtKB-SubCell"/>
</dbReference>
<dbReference type="PRINTS" id="PR00686">
    <property type="entry name" value="TIFACTORIID"/>
</dbReference>
<evidence type="ECO:0000256" key="2">
    <source>
        <dbReference type="ARBA" id="ARBA00005560"/>
    </source>
</evidence>
<dbReference type="EMBL" id="BMAW01081475">
    <property type="protein sequence ID" value="GFU24641.1"/>
    <property type="molecule type" value="Genomic_DNA"/>
</dbReference>
<keyword evidence="5" id="KW-0804">Transcription</keyword>
<evidence type="ECO:0000256" key="6">
    <source>
        <dbReference type="ARBA" id="ARBA00023242"/>
    </source>
</evidence>
<sequence>MSSYGGGNGYFYGSSYLEMCLNPQTLNVVNVTNTPVIIKCEGESGVLNSSNAPIIKREETNDILKVTNAPPTKCEENNTIANVNNAPNNKQEEIDCSEQDDPNENCSPEVDIMINNVVSSFNVRCHLNLRQIALNGANVEYRRENGMVTMKLRKPYTTASIWSSGKVTCTGATSDDDAKTASRKIARKLQQLGFRVRFCNYRVVNVLCTCIMYFGINLIKFAEKHRGKASYEPELHPGATYRINELKATLKIFTTGSITVTG</sequence>
<keyword evidence="6" id="KW-0539">Nucleus</keyword>
<protein>
    <recommendedName>
        <fullName evidence="7">TATA box-binding protein-like 1</fullName>
    </recommendedName>
    <alternativeName>
        <fullName evidence="8">TBP-like factor</fullName>
    </alternativeName>
</protein>
<name>A0A8X6UMB5_NEPPI</name>
<dbReference type="Pfam" id="PF00352">
    <property type="entry name" value="TBP"/>
    <property type="match status" value="2"/>
</dbReference>
<accession>A0A8X6UMB5</accession>
<dbReference type="FunFam" id="3.30.310.10:FF:000005">
    <property type="entry name" value="TATA box-binding protein-like 1"/>
    <property type="match status" value="1"/>
</dbReference>
<evidence type="ECO:0000256" key="5">
    <source>
        <dbReference type="ARBA" id="ARBA00023163"/>
    </source>
</evidence>
<evidence type="ECO:0000256" key="7">
    <source>
        <dbReference type="ARBA" id="ARBA00023474"/>
    </source>
</evidence>
<dbReference type="GO" id="GO:0003677">
    <property type="term" value="F:DNA binding"/>
    <property type="evidence" value="ECO:0007669"/>
    <property type="project" value="UniProtKB-KW"/>
</dbReference>
<organism evidence="9 10">
    <name type="scientific">Nephila pilipes</name>
    <name type="common">Giant wood spider</name>
    <name type="synonym">Nephila maculata</name>
    <dbReference type="NCBI Taxonomy" id="299642"/>
    <lineage>
        <taxon>Eukaryota</taxon>
        <taxon>Metazoa</taxon>
        <taxon>Ecdysozoa</taxon>
        <taxon>Arthropoda</taxon>
        <taxon>Chelicerata</taxon>
        <taxon>Arachnida</taxon>
        <taxon>Araneae</taxon>
        <taxon>Araneomorphae</taxon>
        <taxon>Entelegynae</taxon>
        <taxon>Araneoidea</taxon>
        <taxon>Nephilidae</taxon>
        <taxon>Nephila</taxon>
    </lineage>
</organism>
<dbReference type="Gene3D" id="3.30.310.10">
    <property type="entry name" value="TATA-Binding Protein"/>
    <property type="match status" value="2"/>
</dbReference>
<proteinExistence type="inferred from homology"/>
<gene>
    <name evidence="9" type="primary">tbpl1</name>
    <name evidence="9" type="ORF">NPIL_19551</name>
</gene>
<comment type="similarity">
    <text evidence="2">Belongs to the TBP family.</text>
</comment>
<dbReference type="SUPFAM" id="SSF55945">
    <property type="entry name" value="TATA-box binding protein-like"/>
    <property type="match status" value="2"/>
</dbReference>